<protein>
    <submittedName>
        <fullName evidence="1">Dnase i-like superfamily protein</fullName>
    </submittedName>
</protein>
<dbReference type="EMBL" id="JABWDY010005222">
    <property type="protein sequence ID" value="KAF5204611.1"/>
    <property type="molecule type" value="Genomic_DNA"/>
</dbReference>
<accession>A0A7J6X4E2</accession>
<dbReference type="PANTHER" id="PTHR33710">
    <property type="entry name" value="BNAC02G09200D PROTEIN"/>
    <property type="match status" value="1"/>
</dbReference>
<organism evidence="1 2">
    <name type="scientific">Thalictrum thalictroides</name>
    <name type="common">Rue-anemone</name>
    <name type="synonym">Anemone thalictroides</name>
    <dbReference type="NCBI Taxonomy" id="46969"/>
    <lineage>
        <taxon>Eukaryota</taxon>
        <taxon>Viridiplantae</taxon>
        <taxon>Streptophyta</taxon>
        <taxon>Embryophyta</taxon>
        <taxon>Tracheophyta</taxon>
        <taxon>Spermatophyta</taxon>
        <taxon>Magnoliopsida</taxon>
        <taxon>Ranunculales</taxon>
        <taxon>Ranunculaceae</taxon>
        <taxon>Thalictroideae</taxon>
        <taxon>Thalictrum</taxon>
    </lineage>
</organism>
<dbReference type="InterPro" id="IPR036691">
    <property type="entry name" value="Endo/exonu/phosph_ase_sf"/>
</dbReference>
<dbReference type="OrthoDB" id="1736084at2759"/>
<dbReference type="Gene3D" id="3.60.10.10">
    <property type="entry name" value="Endonuclease/exonuclease/phosphatase"/>
    <property type="match status" value="1"/>
</dbReference>
<keyword evidence="2" id="KW-1185">Reference proteome</keyword>
<comment type="caution">
    <text evidence="1">The sequence shown here is derived from an EMBL/GenBank/DDBJ whole genome shotgun (WGS) entry which is preliminary data.</text>
</comment>
<dbReference type="AlphaFoldDB" id="A0A7J6X4E2"/>
<dbReference type="PANTHER" id="PTHR33710:SF64">
    <property type="entry name" value="ENDONUCLEASE_EXONUCLEASE_PHOSPHATASE DOMAIN-CONTAINING PROTEIN"/>
    <property type="match status" value="1"/>
</dbReference>
<name>A0A7J6X4E2_THATH</name>
<dbReference type="SUPFAM" id="SSF56219">
    <property type="entry name" value="DNase I-like"/>
    <property type="match status" value="1"/>
</dbReference>
<evidence type="ECO:0000313" key="1">
    <source>
        <dbReference type="EMBL" id="KAF5204611.1"/>
    </source>
</evidence>
<feature type="non-terminal residue" evidence="1">
    <location>
        <position position="372"/>
    </location>
</feature>
<sequence length="372" mass="42925">MNNGGSDPRGRIWLFWDHIFLTVDVLVISDQYIHVRVSDLAAKSSYLLTVVYGRNNRYDRRKLWSDLCSFNIGNEAWILSGDFNTCTDLEDKIGGNRLKQSDIIDIKDFLYSQELDDLPAKGGFYTWSNKSTNSIRRTLTKIDRCFINPQWRRIFSNSFVELLPPGISDHAPMVIQWGKAGNNPRSFKYFNHWADHVSFKPLIESIWSTPMTGNPMMRFTSKLKLVKNELKLWSRRHFSNISERLVDAKQTLDRIQAEIQARPLDTQLAQMELDASNSYLELAQQEEASLYQMAKKKDALLGDGNNSYFHNLVKGRKSINTILSIRNMNGVMLSEDEDVVDAFLGYYKHLLAEEHSNILQSDDLDSMHFPPL</sequence>
<evidence type="ECO:0000313" key="2">
    <source>
        <dbReference type="Proteomes" id="UP000554482"/>
    </source>
</evidence>
<gene>
    <name evidence="1" type="ORF">FRX31_005801</name>
</gene>
<dbReference type="Proteomes" id="UP000554482">
    <property type="component" value="Unassembled WGS sequence"/>
</dbReference>
<reference evidence="1 2" key="1">
    <citation type="submission" date="2020-06" db="EMBL/GenBank/DDBJ databases">
        <title>Transcriptomic and genomic resources for Thalictrum thalictroides and T. hernandezii: Facilitating candidate gene discovery in an emerging model plant lineage.</title>
        <authorList>
            <person name="Arias T."/>
            <person name="Riano-Pachon D.M."/>
            <person name="Di Stilio V.S."/>
        </authorList>
    </citation>
    <scope>NUCLEOTIDE SEQUENCE [LARGE SCALE GENOMIC DNA]</scope>
    <source>
        <strain evidence="2">cv. WT478/WT964</strain>
        <tissue evidence="1">Leaves</tissue>
    </source>
</reference>
<proteinExistence type="predicted"/>